<evidence type="ECO:0000313" key="2">
    <source>
        <dbReference type="EMBL" id="QJA47129.1"/>
    </source>
</evidence>
<dbReference type="EMBL" id="MT144032">
    <property type="protein sequence ID" value="QJA47129.1"/>
    <property type="molecule type" value="Genomic_DNA"/>
</dbReference>
<accession>A0A6H1ZI40</accession>
<gene>
    <name evidence="2" type="ORF">TM448A00604_0024</name>
</gene>
<reference evidence="2" key="1">
    <citation type="submission" date="2020-03" db="EMBL/GenBank/DDBJ databases">
        <title>The deep terrestrial virosphere.</title>
        <authorList>
            <person name="Holmfeldt K."/>
            <person name="Nilsson E."/>
            <person name="Simone D."/>
            <person name="Lopez-Fernandez M."/>
            <person name="Wu X."/>
            <person name="de Brujin I."/>
            <person name="Lundin D."/>
            <person name="Andersson A."/>
            <person name="Bertilsson S."/>
            <person name="Dopson M."/>
        </authorList>
    </citation>
    <scope>NUCLEOTIDE SEQUENCE</scope>
    <source>
        <strain evidence="2">TM448A00604</strain>
    </source>
</reference>
<proteinExistence type="predicted"/>
<protein>
    <recommendedName>
        <fullName evidence="1">Putative regulatory protein FmdB zinc ribbon domain-containing protein</fullName>
    </recommendedName>
</protein>
<feature type="domain" description="Putative regulatory protein FmdB zinc ribbon" evidence="1">
    <location>
        <begin position="1"/>
        <end position="40"/>
    </location>
</feature>
<organism evidence="2">
    <name type="scientific">viral metagenome</name>
    <dbReference type="NCBI Taxonomy" id="1070528"/>
    <lineage>
        <taxon>unclassified sequences</taxon>
        <taxon>metagenomes</taxon>
        <taxon>organismal metagenomes</taxon>
    </lineage>
</organism>
<dbReference type="NCBIfam" id="TIGR02605">
    <property type="entry name" value="CxxC_CxxC_SSSS"/>
    <property type="match status" value="1"/>
</dbReference>
<dbReference type="Pfam" id="PF09723">
    <property type="entry name" value="Zn_ribbon_8"/>
    <property type="match status" value="1"/>
</dbReference>
<evidence type="ECO:0000259" key="1">
    <source>
        <dbReference type="SMART" id="SM00834"/>
    </source>
</evidence>
<sequence>MIYTYRCPNCGDETEKPHAMSENPRILCPKCGVEMRRRIYPSYIKWGTGFTKQMDWGWKKDTVVSYPDGHCAHRDHNEMYTDGGL</sequence>
<dbReference type="InterPro" id="IPR013429">
    <property type="entry name" value="Regulatory_FmdB_Zinc_ribbon"/>
</dbReference>
<dbReference type="AlphaFoldDB" id="A0A6H1ZI40"/>
<name>A0A6H1ZI40_9ZZZZ</name>
<dbReference type="SMART" id="SM00834">
    <property type="entry name" value="CxxC_CXXC_SSSS"/>
    <property type="match status" value="1"/>
</dbReference>